<evidence type="ECO:0000259" key="9">
    <source>
        <dbReference type="Pfam" id="PF12320"/>
    </source>
</evidence>
<evidence type="ECO:0000256" key="6">
    <source>
        <dbReference type="ARBA" id="ARBA00022839"/>
    </source>
</evidence>
<evidence type="ECO:0000256" key="7">
    <source>
        <dbReference type="RuleBase" id="RU363069"/>
    </source>
</evidence>
<evidence type="ECO:0000259" key="8">
    <source>
        <dbReference type="Pfam" id="PF00149"/>
    </source>
</evidence>
<evidence type="ECO:0000256" key="4">
    <source>
        <dbReference type="ARBA" id="ARBA00022722"/>
    </source>
</evidence>
<comment type="function">
    <text evidence="7">SbcCD cleaves DNA hairpin structures. These structures can inhibit DNA replication and are intermediates in certain DNA recombination reactions. The complex acts as a 3'-&gt;5' double strand exonuclease that can open hairpins. It also has a 5' single-strand endonuclease activity.</text>
</comment>
<dbReference type="NCBIfam" id="NF008206">
    <property type="entry name" value="PRK10966.1"/>
    <property type="match status" value="1"/>
</dbReference>
<dbReference type="OrthoDB" id="9773856at2"/>
<feature type="domain" description="Calcineurin-like phosphoesterase" evidence="8">
    <location>
        <begin position="1"/>
        <end position="94"/>
    </location>
</feature>
<proteinExistence type="inferred from homology"/>
<evidence type="ECO:0000313" key="10">
    <source>
        <dbReference type="EMBL" id="TKB57367.1"/>
    </source>
</evidence>
<dbReference type="Gene3D" id="3.60.21.10">
    <property type="match status" value="1"/>
</dbReference>
<dbReference type="NCBIfam" id="TIGR00619">
    <property type="entry name" value="sbcd"/>
    <property type="match status" value="1"/>
</dbReference>
<keyword evidence="11" id="KW-1185">Reference proteome</keyword>
<dbReference type="InterPro" id="IPR050535">
    <property type="entry name" value="DNA_Repair-Maintenance_Comp"/>
</dbReference>
<keyword evidence="7" id="KW-0235">DNA replication</keyword>
<evidence type="ECO:0000256" key="5">
    <source>
        <dbReference type="ARBA" id="ARBA00022801"/>
    </source>
</evidence>
<dbReference type="PANTHER" id="PTHR30337">
    <property type="entry name" value="COMPONENT OF ATP-DEPENDENT DSDNA EXONUCLEASE"/>
    <property type="match status" value="1"/>
</dbReference>
<feature type="domain" description="Nuclease SbcCD subunit D C-terminal" evidence="9">
    <location>
        <begin position="281"/>
        <end position="374"/>
    </location>
</feature>
<gene>
    <name evidence="7 10" type="primary">sbcD</name>
    <name evidence="10" type="ORF">FCL42_03555</name>
</gene>
<organism evidence="10 11">
    <name type="scientific">Ferrimonas aestuarii</name>
    <dbReference type="NCBI Taxonomy" id="2569539"/>
    <lineage>
        <taxon>Bacteria</taxon>
        <taxon>Pseudomonadati</taxon>
        <taxon>Pseudomonadota</taxon>
        <taxon>Gammaproteobacteria</taxon>
        <taxon>Alteromonadales</taxon>
        <taxon>Ferrimonadaceae</taxon>
        <taxon>Ferrimonas</taxon>
    </lineage>
</organism>
<evidence type="ECO:0000256" key="3">
    <source>
        <dbReference type="ARBA" id="ARBA00013365"/>
    </source>
</evidence>
<reference evidence="10 11" key="1">
    <citation type="submission" date="2019-04" db="EMBL/GenBank/DDBJ databases">
        <authorList>
            <person name="Hwang J.C."/>
        </authorList>
    </citation>
    <scope>NUCLEOTIDE SEQUENCE [LARGE SCALE GENOMIC DNA]</scope>
    <source>
        <strain evidence="10 11">IMCC35002</strain>
    </source>
</reference>
<dbReference type="RefSeq" id="WP_136862013.1">
    <property type="nucleotide sequence ID" value="NZ_SWCJ01000002.1"/>
</dbReference>
<dbReference type="Pfam" id="PF12320">
    <property type="entry name" value="SbcD_C"/>
    <property type="match status" value="1"/>
</dbReference>
<dbReference type="InterPro" id="IPR041796">
    <property type="entry name" value="Mre11_N"/>
</dbReference>
<dbReference type="InterPro" id="IPR029052">
    <property type="entry name" value="Metallo-depent_PP-like"/>
</dbReference>
<name>A0A4U1BQR0_9GAMM</name>
<keyword evidence="7" id="KW-0255">Endonuclease</keyword>
<comment type="caution">
    <text evidence="10">The sequence shown here is derived from an EMBL/GenBank/DDBJ whole genome shotgun (WGS) entry which is preliminary data.</text>
</comment>
<evidence type="ECO:0000256" key="2">
    <source>
        <dbReference type="ARBA" id="ARBA00011322"/>
    </source>
</evidence>
<keyword evidence="7" id="KW-0233">DNA recombination</keyword>
<protein>
    <recommendedName>
        <fullName evidence="3 7">Nuclease SbcCD subunit D</fullName>
    </recommendedName>
</protein>
<dbReference type="Proteomes" id="UP000305675">
    <property type="component" value="Unassembled WGS sequence"/>
</dbReference>
<dbReference type="PANTHER" id="PTHR30337:SF0">
    <property type="entry name" value="NUCLEASE SBCCD SUBUNIT D"/>
    <property type="match status" value="1"/>
</dbReference>
<dbReference type="InterPro" id="IPR004843">
    <property type="entry name" value="Calcineurin-like_PHP"/>
</dbReference>
<dbReference type="AlphaFoldDB" id="A0A4U1BQR0"/>
<keyword evidence="5 7" id="KW-0378">Hydrolase</keyword>
<evidence type="ECO:0000256" key="1">
    <source>
        <dbReference type="ARBA" id="ARBA00010555"/>
    </source>
</evidence>
<dbReference type="GO" id="GO:0006260">
    <property type="term" value="P:DNA replication"/>
    <property type="evidence" value="ECO:0007669"/>
    <property type="project" value="UniProtKB-KW"/>
</dbReference>
<dbReference type="GO" id="GO:0004519">
    <property type="term" value="F:endonuclease activity"/>
    <property type="evidence" value="ECO:0007669"/>
    <property type="project" value="UniProtKB-KW"/>
</dbReference>
<dbReference type="InterPro" id="IPR004593">
    <property type="entry name" value="SbcD"/>
</dbReference>
<dbReference type="Gene3D" id="3.30.160.720">
    <property type="match status" value="1"/>
</dbReference>
<dbReference type="EMBL" id="SWCJ01000002">
    <property type="protein sequence ID" value="TKB57367.1"/>
    <property type="molecule type" value="Genomic_DNA"/>
</dbReference>
<comment type="similarity">
    <text evidence="1 7">Belongs to the SbcD family.</text>
</comment>
<dbReference type="SUPFAM" id="SSF56300">
    <property type="entry name" value="Metallo-dependent phosphatases"/>
    <property type="match status" value="1"/>
</dbReference>
<keyword evidence="4 7" id="KW-0540">Nuclease</keyword>
<dbReference type="GO" id="GO:0006310">
    <property type="term" value="P:DNA recombination"/>
    <property type="evidence" value="ECO:0007669"/>
    <property type="project" value="UniProtKB-KW"/>
</dbReference>
<dbReference type="GO" id="GO:0008408">
    <property type="term" value="F:3'-5' exonuclease activity"/>
    <property type="evidence" value="ECO:0007669"/>
    <property type="project" value="InterPro"/>
</dbReference>
<sequence>MRIIHTSDWHLGQHFYNKNRGREHAAFFDWLLAQVDSHQVDAVVVAGDVFDTGTPPSYARALLNSLVVAMQKLGCQLVILGGNHDSVATLNESAELMQCLGASVIGGSDTPIDAQLLELRERSGQIGALLCAVPFLRPRDIQRSQAGQSEVEKRHDLRQGICDHYQSLYQKACERRQELGQSLPIIGTGHLTTLGASTSDSVRDIYVGNLDAFATNLFPDFDYLALGHIHRPQKVNSTGTARYCGSPIPLSFDELGSDKQVLLVEFENGHLSNTTPLMVPCFQPMAIIRGDLAEIERQLEGYRGSSSVHWLCVEVQSDDYLNDLQSRIETLVNDLPVEVLLLKRQRQQRAQLEQEQRQTLSELTVSEVFDKRLHSEGIDAAEEPQRHQQLTTLFNQVVEQLHSNDEVNQ</sequence>
<dbReference type="Pfam" id="PF00149">
    <property type="entry name" value="Metallophos"/>
    <property type="match status" value="1"/>
</dbReference>
<keyword evidence="6 7" id="KW-0269">Exonuclease</keyword>
<dbReference type="InterPro" id="IPR026843">
    <property type="entry name" value="SbcD_C"/>
</dbReference>
<comment type="subunit">
    <text evidence="2 7">Heterodimer of SbcC and SbcD.</text>
</comment>
<evidence type="ECO:0000313" key="11">
    <source>
        <dbReference type="Proteomes" id="UP000305675"/>
    </source>
</evidence>
<dbReference type="CDD" id="cd00840">
    <property type="entry name" value="MPP_Mre11_N"/>
    <property type="match status" value="1"/>
</dbReference>
<accession>A0A4U1BQR0</accession>